<accession>A0A0J8VB15</accession>
<dbReference type="EMBL" id="PYLZ01000011">
    <property type="protein sequence ID" value="PSW22847.1"/>
    <property type="molecule type" value="Genomic_DNA"/>
</dbReference>
<keyword evidence="3" id="KW-1185">Reference proteome</keyword>
<evidence type="ECO:0000256" key="1">
    <source>
        <dbReference type="SAM" id="Phobius"/>
    </source>
</evidence>
<proteinExistence type="predicted"/>
<name>A0A0J8VB15_9GAMM</name>
<evidence type="ECO:0000313" key="2">
    <source>
        <dbReference type="EMBL" id="PSW22847.1"/>
    </source>
</evidence>
<keyword evidence="1" id="KW-1133">Transmembrane helix</keyword>
<protein>
    <recommendedName>
        <fullName evidence="4">Molybdenum cofactor biosynthesis protein</fullName>
    </recommendedName>
</protein>
<dbReference type="Proteomes" id="UP000240481">
    <property type="component" value="Unassembled WGS sequence"/>
</dbReference>
<feature type="transmembrane region" description="Helical" evidence="1">
    <location>
        <begin position="68"/>
        <end position="89"/>
    </location>
</feature>
<dbReference type="AlphaFoldDB" id="A0A0J8VB15"/>
<evidence type="ECO:0000313" key="3">
    <source>
        <dbReference type="Proteomes" id="UP000240481"/>
    </source>
</evidence>
<gene>
    <name evidence="2" type="ORF">C9I94_18905</name>
</gene>
<reference evidence="2 3" key="1">
    <citation type="submission" date="2018-01" db="EMBL/GenBank/DDBJ databases">
        <title>Whole genome sequencing of Histamine producing bacteria.</title>
        <authorList>
            <person name="Butler K."/>
        </authorList>
    </citation>
    <scope>NUCLEOTIDE SEQUENCE [LARGE SCALE GENOMIC DNA]</scope>
    <source>
        <strain evidence="2 3">DSM 24669</strain>
    </source>
</reference>
<comment type="caution">
    <text evidence="2">The sequence shown here is derived from an EMBL/GenBank/DDBJ whole genome shotgun (WGS) entry which is preliminary data.</text>
</comment>
<evidence type="ECO:0008006" key="4">
    <source>
        <dbReference type="Google" id="ProtNLM"/>
    </source>
</evidence>
<dbReference type="RefSeq" id="WP_048899634.1">
    <property type="nucleotide sequence ID" value="NZ_AP024853.1"/>
</dbReference>
<sequence length="92" mass="9832">MDIKKSWGFISLLIGMASLLWGGVSLGDMMGQHQVVSDMGGFFAAGGHEFFDVNSAAQIAAQAKQKNMIIFITGVGLSVIGAVLMRGQWRNL</sequence>
<feature type="transmembrane region" description="Helical" evidence="1">
    <location>
        <begin position="6"/>
        <end position="24"/>
    </location>
</feature>
<dbReference type="OrthoDB" id="5822346at2"/>
<organism evidence="2 3">
    <name type="scientific">Photobacterium swingsii</name>
    <dbReference type="NCBI Taxonomy" id="680026"/>
    <lineage>
        <taxon>Bacteria</taxon>
        <taxon>Pseudomonadati</taxon>
        <taxon>Pseudomonadota</taxon>
        <taxon>Gammaproteobacteria</taxon>
        <taxon>Vibrionales</taxon>
        <taxon>Vibrionaceae</taxon>
        <taxon>Photobacterium</taxon>
    </lineage>
</organism>
<keyword evidence="1" id="KW-0812">Transmembrane</keyword>
<keyword evidence="1" id="KW-0472">Membrane</keyword>